<evidence type="ECO:0000313" key="8">
    <source>
        <dbReference type="Proteomes" id="UP000601171"/>
    </source>
</evidence>
<feature type="transmembrane region" description="Helical" evidence="5">
    <location>
        <begin position="41"/>
        <end position="64"/>
    </location>
</feature>
<dbReference type="InterPro" id="IPR004481">
    <property type="entry name" value="K/Na/Ca-exchanger"/>
</dbReference>
<feature type="transmembrane region" description="Helical" evidence="5">
    <location>
        <begin position="131"/>
        <end position="148"/>
    </location>
</feature>
<feature type="transmembrane region" description="Helical" evidence="5">
    <location>
        <begin position="267"/>
        <end position="287"/>
    </location>
</feature>
<evidence type="ECO:0000259" key="6">
    <source>
        <dbReference type="Pfam" id="PF01699"/>
    </source>
</evidence>
<keyword evidence="2 5" id="KW-0812">Transmembrane</keyword>
<comment type="caution">
    <text evidence="7">The sequence shown here is derived from an EMBL/GenBank/DDBJ whole genome shotgun (WGS) entry which is preliminary data.</text>
</comment>
<feature type="transmembrane region" description="Helical" evidence="5">
    <location>
        <begin position="106"/>
        <end position="125"/>
    </location>
</feature>
<dbReference type="Gene3D" id="1.20.1420.30">
    <property type="entry name" value="NCX, central ion-binding region"/>
    <property type="match status" value="1"/>
</dbReference>
<protein>
    <submittedName>
        <fullName evidence="7">Calcium/sodium antiporter</fullName>
    </submittedName>
</protein>
<accession>A0A926F062</accession>
<name>A0A926F062_9FIRM</name>
<feature type="domain" description="Sodium/calcium exchanger membrane region" evidence="6">
    <location>
        <begin position="6"/>
        <end position="143"/>
    </location>
</feature>
<reference evidence="7" key="1">
    <citation type="submission" date="2020-08" db="EMBL/GenBank/DDBJ databases">
        <title>Genome public.</title>
        <authorList>
            <person name="Liu C."/>
            <person name="Sun Q."/>
        </authorList>
    </citation>
    <scope>NUCLEOTIDE SEQUENCE</scope>
    <source>
        <strain evidence="7">BX21</strain>
    </source>
</reference>
<dbReference type="EMBL" id="JACRTG010000034">
    <property type="protein sequence ID" value="MBC8589465.1"/>
    <property type="molecule type" value="Genomic_DNA"/>
</dbReference>
<evidence type="ECO:0000256" key="4">
    <source>
        <dbReference type="ARBA" id="ARBA00023136"/>
    </source>
</evidence>
<feature type="transmembrane region" description="Helical" evidence="5">
    <location>
        <begin position="6"/>
        <end position="29"/>
    </location>
</feature>
<dbReference type="PANTHER" id="PTHR10846:SF8">
    <property type="entry name" value="INNER MEMBRANE PROTEIN YRBG"/>
    <property type="match status" value="1"/>
</dbReference>
<evidence type="ECO:0000256" key="2">
    <source>
        <dbReference type="ARBA" id="ARBA00022692"/>
    </source>
</evidence>
<evidence type="ECO:0000256" key="3">
    <source>
        <dbReference type="ARBA" id="ARBA00022989"/>
    </source>
</evidence>
<dbReference type="InterPro" id="IPR004837">
    <property type="entry name" value="NaCa_Exmemb"/>
</dbReference>
<dbReference type="RefSeq" id="WP_262430933.1">
    <property type="nucleotide sequence ID" value="NZ_JACRTG010000034.1"/>
</dbReference>
<evidence type="ECO:0000256" key="1">
    <source>
        <dbReference type="ARBA" id="ARBA00004141"/>
    </source>
</evidence>
<comment type="subcellular location">
    <subcellularLocation>
        <location evidence="1">Membrane</location>
        <topology evidence="1">Multi-pass membrane protein</topology>
    </subcellularLocation>
</comment>
<dbReference type="Proteomes" id="UP000601171">
    <property type="component" value="Unassembled WGS sequence"/>
</dbReference>
<dbReference type="InterPro" id="IPR044880">
    <property type="entry name" value="NCX_ion-bd_dom_sf"/>
</dbReference>
<feature type="transmembrane region" description="Helical" evidence="5">
    <location>
        <begin position="169"/>
        <end position="187"/>
    </location>
</feature>
<dbReference type="GO" id="GO:0005886">
    <property type="term" value="C:plasma membrane"/>
    <property type="evidence" value="ECO:0007669"/>
    <property type="project" value="TreeGrafter"/>
</dbReference>
<dbReference type="NCBIfam" id="TIGR00367">
    <property type="entry name" value="calcium/sodium antiporter"/>
    <property type="match status" value="1"/>
</dbReference>
<dbReference type="Pfam" id="PF01699">
    <property type="entry name" value="Na_Ca_ex"/>
    <property type="match status" value="2"/>
</dbReference>
<evidence type="ECO:0000313" key="7">
    <source>
        <dbReference type="EMBL" id="MBC8589465.1"/>
    </source>
</evidence>
<dbReference type="GO" id="GO:0006874">
    <property type="term" value="P:intracellular calcium ion homeostasis"/>
    <property type="evidence" value="ECO:0007669"/>
    <property type="project" value="TreeGrafter"/>
</dbReference>
<feature type="transmembrane region" description="Helical" evidence="5">
    <location>
        <begin position="203"/>
        <end position="225"/>
    </location>
</feature>
<proteinExistence type="predicted"/>
<dbReference type="GO" id="GO:0008273">
    <property type="term" value="F:calcium, potassium:sodium antiporter activity"/>
    <property type="evidence" value="ECO:0007669"/>
    <property type="project" value="TreeGrafter"/>
</dbReference>
<keyword evidence="4 5" id="KW-0472">Membrane</keyword>
<dbReference type="PANTHER" id="PTHR10846">
    <property type="entry name" value="SODIUM/POTASSIUM/CALCIUM EXCHANGER"/>
    <property type="match status" value="1"/>
</dbReference>
<dbReference type="AlphaFoldDB" id="A0A926F062"/>
<sequence>MSTYGAFVVFVIGLLMIIKGGDIFLNGAIGVAKITGISTGIIGATIVSIATTLPELLVSTIAAYEGLEDMCIGNAIGTYISNIAFIIGISSIIKPIKIDGNFNIKGIMMISFLILFYILAMDGMITKKEGAILFSLVIFFLWANAVEHKKDDTKKNKLYLNKEDTSKNIVFFIVGGILVVTGSHLLLDSAVQIANFLHTPQNVISLTFLAIGSSLPELVTAITAIRKKEQSISIGNILGANIYNLTMILGLSALFSDDGITIYRQTLTLDFSMALIVTLLFVGSGIFKKKISRSMGFLLLFIYLVFIFALF</sequence>
<keyword evidence="3 5" id="KW-1133">Transmembrane helix</keyword>
<feature type="transmembrane region" description="Helical" evidence="5">
    <location>
        <begin position="76"/>
        <end position="94"/>
    </location>
</feature>
<dbReference type="GO" id="GO:0005262">
    <property type="term" value="F:calcium channel activity"/>
    <property type="evidence" value="ECO:0007669"/>
    <property type="project" value="TreeGrafter"/>
</dbReference>
<evidence type="ECO:0000256" key="5">
    <source>
        <dbReference type="SAM" id="Phobius"/>
    </source>
</evidence>
<keyword evidence="8" id="KW-1185">Reference proteome</keyword>
<feature type="domain" description="Sodium/calcium exchanger membrane region" evidence="6">
    <location>
        <begin position="168"/>
        <end position="310"/>
    </location>
</feature>
<feature type="transmembrane region" description="Helical" evidence="5">
    <location>
        <begin position="237"/>
        <end position="255"/>
    </location>
</feature>
<gene>
    <name evidence="7" type="ORF">H8707_14715</name>
</gene>
<organism evidence="7 8">
    <name type="scientific">Paratissierella segnis</name>
    <dbReference type="NCBI Taxonomy" id="2763679"/>
    <lineage>
        <taxon>Bacteria</taxon>
        <taxon>Bacillati</taxon>
        <taxon>Bacillota</taxon>
        <taxon>Tissierellia</taxon>
        <taxon>Tissierellales</taxon>
        <taxon>Tissierellaceae</taxon>
        <taxon>Paratissierella</taxon>
    </lineage>
</organism>
<feature type="transmembrane region" description="Helical" evidence="5">
    <location>
        <begin position="294"/>
        <end position="310"/>
    </location>
</feature>